<dbReference type="PANTHER" id="PTHR35093">
    <property type="entry name" value="OUTER MEMBRANE PROTEIN NMB0088-RELATED"/>
    <property type="match status" value="1"/>
</dbReference>
<dbReference type="Gene3D" id="2.40.160.60">
    <property type="entry name" value="Outer membrane protein transport protein (OMPP1/FadL/TodX)"/>
    <property type="match status" value="1"/>
</dbReference>
<feature type="signal peptide" evidence="8">
    <location>
        <begin position="1"/>
        <end position="19"/>
    </location>
</feature>
<dbReference type="PANTHER" id="PTHR35093:SF8">
    <property type="entry name" value="OUTER MEMBRANE PROTEIN NMB0088-RELATED"/>
    <property type="match status" value="1"/>
</dbReference>
<keyword evidence="4" id="KW-0812">Transmembrane</keyword>
<accession>A0A450RXJ9</accession>
<evidence type="ECO:0000256" key="4">
    <source>
        <dbReference type="ARBA" id="ARBA00022692"/>
    </source>
</evidence>
<comment type="similarity">
    <text evidence="2">Belongs to the OmpP1/FadL family.</text>
</comment>
<dbReference type="EMBL" id="CAADEX010000006">
    <property type="protein sequence ID" value="VFJ43737.1"/>
    <property type="molecule type" value="Genomic_DNA"/>
</dbReference>
<reference evidence="9" key="1">
    <citation type="submission" date="2019-02" db="EMBL/GenBank/DDBJ databases">
        <authorList>
            <person name="Gruber-Vodicka R. H."/>
            <person name="Seah K. B. B."/>
        </authorList>
    </citation>
    <scope>NUCLEOTIDE SEQUENCE</scope>
    <source>
        <strain evidence="9">BECK_DK47</strain>
    </source>
</reference>
<proteinExistence type="inferred from homology"/>
<organism evidence="9">
    <name type="scientific">Candidatus Kentrum sp. DK</name>
    <dbReference type="NCBI Taxonomy" id="2126562"/>
    <lineage>
        <taxon>Bacteria</taxon>
        <taxon>Pseudomonadati</taxon>
        <taxon>Pseudomonadota</taxon>
        <taxon>Gammaproteobacteria</taxon>
        <taxon>Candidatus Kentrum</taxon>
    </lineage>
</organism>
<evidence type="ECO:0000256" key="7">
    <source>
        <dbReference type="ARBA" id="ARBA00023237"/>
    </source>
</evidence>
<protein>
    <submittedName>
        <fullName evidence="9">Long-chain fatty acid transport protein</fullName>
    </submittedName>
</protein>
<name>A0A450RXJ9_9GAMM</name>
<keyword evidence="7" id="KW-0998">Cell outer membrane</keyword>
<evidence type="ECO:0000313" key="9">
    <source>
        <dbReference type="EMBL" id="VFJ43737.1"/>
    </source>
</evidence>
<dbReference type="GO" id="GO:0009279">
    <property type="term" value="C:cell outer membrane"/>
    <property type="evidence" value="ECO:0007669"/>
    <property type="project" value="UniProtKB-SubCell"/>
</dbReference>
<keyword evidence="5 8" id="KW-0732">Signal</keyword>
<gene>
    <name evidence="9" type="ORF">BECKDK2373B_GA0170837_100637</name>
</gene>
<keyword evidence="6" id="KW-0472">Membrane</keyword>
<comment type="subcellular location">
    <subcellularLocation>
        <location evidence="1">Cell outer membrane</location>
        <topology evidence="1">Multi-pass membrane protein</topology>
    </subcellularLocation>
</comment>
<evidence type="ECO:0000256" key="6">
    <source>
        <dbReference type="ARBA" id="ARBA00023136"/>
    </source>
</evidence>
<dbReference type="Pfam" id="PF03349">
    <property type="entry name" value="Toluene_X"/>
    <property type="match status" value="1"/>
</dbReference>
<dbReference type="InterPro" id="IPR005017">
    <property type="entry name" value="OMPP1/FadL/TodX"/>
</dbReference>
<feature type="chain" id="PRO_5019572565" evidence="8">
    <location>
        <begin position="20"/>
        <end position="411"/>
    </location>
</feature>
<dbReference type="AlphaFoldDB" id="A0A450RXJ9"/>
<evidence type="ECO:0000256" key="5">
    <source>
        <dbReference type="ARBA" id="ARBA00022729"/>
    </source>
</evidence>
<sequence length="411" mass="44078">MKKLLVFVCLLAWGASAQATNGFFSHGIGTKNKAMAGAGVALAEDALSGAINPANPVRLERRLDVGAALFMPDRGFEANSDGASIPPGQYDSENPFFLIPQFAYNHPLDEKSAIGVAVTMNGMNTEYDAAPFKNFGGATKPTGADLYQMLVHVPYSRLISDKLSVGVAPILGVQAIRVRGFEPFSTSSLHPGDVSNNGFDYAFGLGVSGGLNYQASDRLSLGLGAQSEVNMTEFDDYRGLFAEAGDFDVPASVQVGAAFHMTRELTLVADYQQIFYSKVAAIANPNGVSLANLPPLGSDGGMGMGWEDAKVAKFGLRWEYDRNTVLRAGYSHANRIIQGSQGLLNVIAPAVGREHFSLGLTRQLQNGHEFSMALTYSPQEKVTGDNPNTPGQTGNLRMEQTELEVTYGWRF</sequence>
<evidence type="ECO:0000256" key="2">
    <source>
        <dbReference type="ARBA" id="ARBA00008163"/>
    </source>
</evidence>
<dbReference type="SUPFAM" id="SSF56935">
    <property type="entry name" value="Porins"/>
    <property type="match status" value="1"/>
</dbReference>
<evidence type="ECO:0000256" key="8">
    <source>
        <dbReference type="SAM" id="SignalP"/>
    </source>
</evidence>
<evidence type="ECO:0000256" key="3">
    <source>
        <dbReference type="ARBA" id="ARBA00022452"/>
    </source>
</evidence>
<keyword evidence="3" id="KW-1134">Transmembrane beta strand</keyword>
<dbReference type="GO" id="GO:0015483">
    <property type="term" value="F:long-chain fatty acid transporting porin activity"/>
    <property type="evidence" value="ECO:0007669"/>
    <property type="project" value="TreeGrafter"/>
</dbReference>
<evidence type="ECO:0000256" key="1">
    <source>
        <dbReference type="ARBA" id="ARBA00004571"/>
    </source>
</evidence>